<protein>
    <submittedName>
        <fullName evidence="5">Dipeptidyl aminopeptidase/acylaminoacyl peptidase</fullName>
    </submittedName>
</protein>
<proteinExistence type="predicted"/>
<dbReference type="SUPFAM" id="SSF53474">
    <property type="entry name" value="alpha/beta-Hydrolases"/>
    <property type="match status" value="1"/>
</dbReference>
<dbReference type="PANTHER" id="PTHR42776">
    <property type="entry name" value="SERINE PEPTIDASE S9 FAMILY MEMBER"/>
    <property type="match status" value="1"/>
</dbReference>
<evidence type="ECO:0000259" key="4">
    <source>
        <dbReference type="Pfam" id="PF00326"/>
    </source>
</evidence>
<keyword evidence="6" id="KW-1185">Reference proteome</keyword>
<dbReference type="AlphaFoldDB" id="A0A841HLC4"/>
<evidence type="ECO:0000313" key="6">
    <source>
        <dbReference type="Proteomes" id="UP000588068"/>
    </source>
</evidence>
<gene>
    <name evidence="5" type="ORF">HNQ60_001886</name>
</gene>
<feature type="chain" id="PRO_5032336799" evidence="3">
    <location>
        <begin position="19"/>
        <end position="668"/>
    </location>
</feature>
<name>A0A841HLC4_9GAMM</name>
<dbReference type="GO" id="GO:0004177">
    <property type="term" value="F:aminopeptidase activity"/>
    <property type="evidence" value="ECO:0007669"/>
    <property type="project" value="UniProtKB-KW"/>
</dbReference>
<dbReference type="RefSeq" id="WP_184330969.1">
    <property type="nucleotide sequence ID" value="NZ_JACHHZ010000002.1"/>
</dbReference>
<dbReference type="Gene3D" id="3.40.50.1820">
    <property type="entry name" value="alpha/beta hydrolase"/>
    <property type="match status" value="1"/>
</dbReference>
<dbReference type="Pfam" id="PF00326">
    <property type="entry name" value="Peptidase_S9"/>
    <property type="match status" value="1"/>
</dbReference>
<evidence type="ECO:0000256" key="3">
    <source>
        <dbReference type="SAM" id="SignalP"/>
    </source>
</evidence>
<dbReference type="SUPFAM" id="SSF82171">
    <property type="entry name" value="DPP6 N-terminal domain-like"/>
    <property type="match status" value="1"/>
</dbReference>
<keyword evidence="2" id="KW-0720">Serine protease</keyword>
<dbReference type="Pfam" id="PF07676">
    <property type="entry name" value="PD40"/>
    <property type="match status" value="4"/>
</dbReference>
<keyword evidence="5" id="KW-0645">Protease</keyword>
<dbReference type="InterPro" id="IPR011659">
    <property type="entry name" value="WD40"/>
</dbReference>
<dbReference type="InterPro" id="IPR029058">
    <property type="entry name" value="AB_hydrolase_fold"/>
</dbReference>
<feature type="domain" description="Peptidase S9 prolyl oligopeptidase catalytic" evidence="4">
    <location>
        <begin position="459"/>
        <end position="665"/>
    </location>
</feature>
<keyword evidence="3" id="KW-0732">Signal</keyword>
<feature type="signal peptide" evidence="3">
    <location>
        <begin position="1"/>
        <end position="18"/>
    </location>
</feature>
<dbReference type="GO" id="GO:0004252">
    <property type="term" value="F:serine-type endopeptidase activity"/>
    <property type="evidence" value="ECO:0007669"/>
    <property type="project" value="TreeGrafter"/>
</dbReference>
<dbReference type="GO" id="GO:0006508">
    <property type="term" value="P:proteolysis"/>
    <property type="evidence" value="ECO:0007669"/>
    <property type="project" value="InterPro"/>
</dbReference>
<keyword evidence="1" id="KW-0378">Hydrolase</keyword>
<dbReference type="InterPro" id="IPR001375">
    <property type="entry name" value="Peptidase_S9_cat"/>
</dbReference>
<reference evidence="5 6" key="1">
    <citation type="submission" date="2020-08" db="EMBL/GenBank/DDBJ databases">
        <title>Genomic Encyclopedia of Type Strains, Phase IV (KMG-IV): sequencing the most valuable type-strain genomes for metagenomic binning, comparative biology and taxonomic classification.</title>
        <authorList>
            <person name="Goeker M."/>
        </authorList>
    </citation>
    <scope>NUCLEOTIDE SEQUENCE [LARGE SCALE GENOMIC DNA]</scope>
    <source>
        <strain evidence="5 6">DSM 26723</strain>
    </source>
</reference>
<evidence type="ECO:0000256" key="1">
    <source>
        <dbReference type="ARBA" id="ARBA00022801"/>
    </source>
</evidence>
<evidence type="ECO:0000313" key="5">
    <source>
        <dbReference type="EMBL" id="MBB6093008.1"/>
    </source>
</evidence>
<sequence length="668" mass="74240">MQRLLAVFAVLLTFTAFAAEPARRPLNADDINALHAVDDPQLSPDGDWVAYTVRTANLEKDKRTTHVWMTSWDGKRQIQLTNSKESEHTPRWSPDGRYVSFLSARGGEDDPDQLWLMDRSGGEAQVVTSFKGDVLDYEWSPDGKRIVLVVMDEDPSSAAEAKDKTAPPIVIDRFYFKEDETGYLGALRRHLYLFDVATRKTEALTSGRFDESWATWSPDGSQIAFVSKRGPDPDRSNDNGLYVIAPRAGSEARLVTTFHGDAGDSGWMTTPSWRPDGRSIVLTVARDPKLIYYAKQDLMTVSLDGTTRVLTSNIDRNLIAPRWSQDGKSIYAFIEDDRNQHLVRLDPATGKLDRILEGRRETTAFDLGPKNRIAILDSTVDRPDEVFAVESGKARALTSHNDAWLKSVTLARTEEVTVQSKDGTQISGFIVTPPDYVAGRRYPTILQIHGGPVSQYANSFMPMWQIFASQGFVVVATNPRGSSGRGEAFAAAIWAEWGGKDTDDVLAVVDYAVSKGIADPARLGVGGWSYGGILTNFVITKDSRFKAATSGASIGNALAGYGTDMYVREYEAELGTPWKNLDNYLRNAYPLLHADRIKTPTLFLCGEADFNVPLLNSEQMYQALRSTGIDTQLIIYPGQHHGLSKPSYLKDRMQRYLGWFGKYLRGTE</sequence>
<evidence type="ECO:0000256" key="2">
    <source>
        <dbReference type="ARBA" id="ARBA00022825"/>
    </source>
</evidence>
<keyword evidence="5" id="KW-0031">Aminopeptidase</keyword>
<dbReference type="Gene3D" id="2.120.10.30">
    <property type="entry name" value="TolB, C-terminal domain"/>
    <property type="match status" value="2"/>
</dbReference>
<dbReference type="PANTHER" id="PTHR42776:SF27">
    <property type="entry name" value="DIPEPTIDYL PEPTIDASE FAMILY MEMBER 6"/>
    <property type="match status" value="1"/>
</dbReference>
<accession>A0A841HLC4</accession>
<dbReference type="Proteomes" id="UP000588068">
    <property type="component" value="Unassembled WGS sequence"/>
</dbReference>
<dbReference type="EMBL" id="JACHHZ010000002">
    <property type="protein sequence ID" value="MBB6093008.1"/>
    <property type="molecule type" value="Genomic_DNA"/>
</dbReference>
<comment type="caution">
    <text evidence="5">The sequence shown here is derived from an EMBL/GenBank/DDBJ whole genome shotgun (WGS) entry which is preliminary data.</text>
</comment>
<organism evidence="5 6">
    <name type="scientific">Povalibacter uvarum</name>
    <dbReference type="NCBI Taxonomy" id="732238"/>
    <lineage>
        <taxon>Bacteria</taxon>
        <taxon>Pseudomonadati</taxon>
        <taxon>Pseudomonadota</taxon>
        <taxon>Gammaproteobacteria</taxon>
        <taxon>Steroidobacterales</taxon>
        <taxon>Steroidobacteraceae</taxon>
        <taxon>Povalibacter</taxon>
    </lineage>
</organism>
<dbReference type="InterPro" id="IPR011042">
    <property type="entry name" value="6-blade_b-propeller_TolB-like"/>
</dbReference>